<dbReference type="AlphaFoldDB" id="A0A0A8YK02"/>
<accession>A0A0A8YK02</accession>
<feature type="signal peptide" evidence="1">
    <location>
        <begin position="1"/>
        <end position="16"/>
    </location>
</feature>
<reference evidence="2" key="1">
    <citation type="submission" date="2014-09" db="EMBL/GenBank/DDBJ databases">
        <authorList>
            <person name="Magalhaes I.L.F."/>
            <person name="Oliveira U."/>
            <person name="Santos F.R."/>
            <person name="Vidigal T.H.D.A."/>
            <person name="Brescovit A.D."/>
            <person name="Santos A.J."/>
        </authorList>
    </citation>
    <scope>NUCLEOTIDE SEQUENCE</scope>
    <source>
        <tissue evidence="2">Shoot tissue taken approximately 20 cm above the soil surface</tissue>
    </source>
</reference>
<organism evidence="2">
    <name type="scientific">Arundo donax</name>
    <name type="common">Giant reed</name>
    <name type="synonym">Donax arundinaceus</name>
    <dbReference type="NCBI Taxonomy" id="35708"/>
    <lineage>
        <taxon>Eukaryota</taxon>
        <taxon>Viridiplantae</taxon>
        <taxon>Streptophyta</taxon>
        <taxon>Embryophyta</taxon>
        <taxon>Tracheophyta</taxon>
        <taxon>Spermatophyta</taxon>
        <taxon>Magnoliopsida</taxon>
        <taxon>Liliopsida</taxon>
        <taxon>Poales</taxon>
        <taxon>Poaceae</taxon>
        <taxon>PACMAD clade</taxon>
        <taxon>Arundinoideae</taxon>
        <taxon>Arundineae</taxon>
        <taxon>Arundo</taxon>
    </lineage>
</organism>
<protein>
    <submittedName>
        <fullName evidence="2">Uncharacterized protein</fullName>
    </submittedName>
</protein>
<name>A0A0A8YK02_ARUDO</name>
<reference evidence="2" key="2">
    <citation type="journal article" date="2015" name="Data Brief">
        <title>Shoot transcriptome of the giant reed, Arundo donax.</title>
        <authorList>
            <person name="Barrero R.A."/>
            <person name="Guerrero F.D."/>
            <person name="Moolhuijzen P."/>
            <person name="Goolsby J.A."/>
            <person name="Tidwell J."/>
            <person name="Bellgard S.E."/>
            <person name="Bellgard M.I."/>
        </authorList>
    </citation>
    <scope>NUCLEOTIDE SEQUENCE</scope>
    <source>
        <tissue evidence="2">Shoot tissue taken approximately 20 cm above the soil surface</tissue>
    </source>
</reference>
<evidence type="ECO:0000256" key="1">
    <source>
        <dbReference type="SAM" id="SignalP"/>
    </source>
</evidence>
<dbReference type="EMBL" id="GBRH01271987">
    <property type="protein sequence ID" value="JAD25908.1"/>
    <property type="molecule type" value="Transcribed_RNA"/>
</dbReference>
<evidence type="ECO:0000313" key="2">
    <source>
        <dbReference type="EMBL" id="JAD25908.1"/>
    </source>
</evidence>
<keyword evidence="1" id="KW-0732">Signal</keyword>
<proteinExistence type="predicted"/>
<sequence>MIGLPGFLGFFYLVISLGGRRKDHCGVMQWDNTTSVIGCGEVINTNQDHSINNP</sequence>
<feature type="chain" id="PRO_5002061848" evidence="1">
    <location>
        <begin position="17"/>
        <end position="54"/>
    </location>
</feature>